<organism evidence="1 2">
    <name type="scientific">Faecalibacterium prausnitzii</name>
    <dbReference type="NCBI Taxonomy" id="853"/>
    <lineage>
        <taxon>Bacteria</taxon>
        <taxon>Bacillati</taxon>
        <taxon>Bacillota</taxon>
        <taxon>Clostridia</taxon>
        <taxon>Eubacteriales</taxon>
        <taxon>Oscillospiraceae</taxon>
        <taxon>Faecalibacterium</taxon>
    </lineage>
</organism>
<evidence type="ECO:0000313" key="1">
    <source>
        <dbReference type="EMBL" id="MBS6620714.1"/>
    </source>
</evidence>
<protein>
    <recommendedName>
        <fullName evidence="3">DNA packaging protein</fullName>
    </recommendedName>
</protein>
<dbReference type="EMBL" id="JAGZYH010000001">
    <property type="protein sequence ID" value="MBS6620714.1"/>
    <property type="molecule type" value="Genomic_DNA"/>
</dbReference>
<accession>A0A9E1DQI4</accession>
<dbReference type="Proteomes" id="UP000811365">
    <property type="component" value="Unassembled WGS sequence"/>
</dbReference>
<dbReference type="RefSeq" id="WP_120020078.1">
    <property type="nucleotide sequence ID" value="NZ_CABVEJ010000001.1"/>
</dbReference>
<evidence type="ECO:0000313" key="2">
    <source>
        <dbReference type="Proteomes" id="UP000811365"/>
    </source>
</evidence>
<comment type="caution">
    <text evidence="1">The sequence shown here is derived from an EMBL/GenBank/DDBJ whole genome shotgun (WGS) entry which is preliminary data.</text>
</comment>
<name>A0A9E1DQI4_9FIRM</name>
<proteinExistence type="predicted"/>
<evidence type="ECO:0008006" key="3">
    <source>
        <dbReference type="Google" id="ProtNLM"/>
    </source>
</evidence>
<dbReference type="AlphaFoldDB" id="A0A9E1DQI4"/>
<gene>
    <name evidence="1" type="ORF">KH315_00850</name>
</gene>
<reference evidence="1" key="1">
    <citation type="submission" date="2021-02" db="EMBL/GenBank/DDBJ databases">
        <title>Infant gut strain persistence is associated with maternal origin, phylogeny, and functional potential including surface adhesion and iron acquisition.</title>
        <authorList>
            <person name="Lou Y.C."/>
        </authorList>
    </citation>
    <scope>NUCLEOTIDE SEQUENCE</scope>
    <source>
        <strain evidence="1">L2_039_000G1_dasL2_039_000G1_maxbin2.maxbin.077</strain>
    </source>
</reference>
<sequence length="168" mass="19342">MKKKLHTTKIVAQYLDLSERRVRQLRDEGVLEEKAPGLYDLRSSVRRYINYLRGDEGGKADLNEERAKLTKEKRIAAETENKVRNGELYRKSDIMTGMTTIVMNLRSRLLALPNKLAANIAKLDGDEDKIMDLLQSSLHEIMEEFSNYQVALERPKDDEDEQDGEKTG</sequence>